<gene>
    <name evidence="3" type="ORF">CYY_010528</name>
</gene>
<feature type="compositionally biased region" description="Low complexity" evidence="1">
    <location>
        <begin position="50"/>
        <end position="68"/>
    </location>
</feature>
<reference evidence="3" key="1">
    <citation type="submission" date="2020-01" db="EMBL/GenBank/DDBJ databases">
        <title>Development of genomics and gene disruption for Polysphondylium violaceum indicates a role for the polyketide synthase stlB in stalk morphogenesis.</title>
        <authorList>
            <person name="Narita B."/>
            <person name="Kawabe Y."/>
            <person name="Kin K."/>
            <person name="Saito T."/>
            <person name="Gibbs R."/>
            <person name="Kuspa A."/>
            <person name="Muzny D."/>
            <person name="Queller D."/>
            <person name="Richards S."/>
            <person name="Strassman J."/>
            <person name="Sucgang R."/>
            <person name="Worley K."/>
            <person name="Schaap P."/>
        </authorList>
    </citation>
    <scope>NUCLEOTIDE SEQUENCE</scope>
    <source>
        <strain evidence="3">QSvi11</strain>
    </source>
</reference>
<dbReference type="Proteomes" id="UP000695562">
    <property type="component" value="Unassembled WGS sequence"/>
</dbReference>
<name>A0A8J4UV00_9MYCE</name>
<keyword evidence="2" id="KW-0812">Transmembrane</keyword>
<feature type="non-terminal residue" evidence="3">
    <location>
        <position position="1"/>
    </location>
</feature>
<evidence type="ECO:0000313" key="3">
    <source>
        <dbReference type="EMBL" id="KAF2068145.1"/>
    </source>
</evidence>
<protein>
    <submittedName>
        <fullName evidence="3">Uncharacterized protein</fullName>
    </submittedName>
</protein>
<evidence type="ECO:0000256" key="2">
    <source>
        <dbReference type="SAM" id="Phobius"/>
    </source>
</evidence>
<dbReference type="AlphaFoldDB" id="A0A8J4UV00"/>
<evidence type="ECO:0000313" key="4">
    <source>
        <dbReference type="Proteomes" id="UP000695562"/>
    </source>
</evidence>
<organism evidence="3 4">
    <name type="scientific">Polysphondylium violaceum</name>
    <dbReference type="NCBI Taxonomy" id="133409"/>
    <lineage>
        <taxon>Eukaryota</taxon>
        <taxon>Amoebozoa</taxon>
        <taxon>Evosea</taxon>
        <taxon>Eumycetozoa</taxon>
        <taxon>Dictyostelia</taxon>
        <taxon>Dictyosteliales</taxon>
        <taxon>Dictyosteliaceae</taxon>
        <taxon>Polysphondylium</taxon>
    </lineage>
</organism>
<evidence type="ECO:0000256" key="1">
    <source>
        <dbReference type="SAM" id="MobiDB-lite"/>
    </source>
</evidence>
<sequence length="99" mass="10495">TTLTCTTLSTTSQSCNIIKGTGIFTITSTSSSPRIYQDPLISNPYSSIYKSSSTTTTTTATSSSESSSLDFKEANSGIKSLSPIFFSSTTLLLLLLVIF</sequence>
<feature type="region of interest" description="Disordered" evidence="1">
    <location>
        <begin position="50"/>
        <end position="70"/>
    </location>
</feature>
<dbReference type="EMBL" id="AJWJ01001174">
    <property type="protein sequence ID" value="KAF2068145.1"/>
    <property type="molecule type" value="Genomic_DNA"/>
</dbReference>
<feature type="transmembrane region" description="Helical" evidence="2">
    <location>
        <begin position="80"/>
        <end position="98"/>
    </location>
</feature>
<keyword evidence="4" id="KW-1185">Reference proteome</keyword>
<comment type="caution">
    <text evidence="3">The sequence shown here is derived from an EMBL/GenBank/DDBJ whole genome shotgun (WGS) entry which is preliminary data.</text>
</comment>
<keyword evidence="2" id="KW-1133">Transmembrane helix</keyword>
<keyword evidence="2" id="KW-0472">Membrane</keyword>
<accession>A0A8J4UV00</accession>
<proteinExistence type="predicted"/>